<reference evidence="1 2" key="1">
    <citation type="journal article" date="2019" name="Sci. Data">
        <title>Hybrid genome assembly and annotation of Danionella translucida.</title>
        <authorList>
            <person name="Kadobianskyi M."/>
            <person name="Schulze L."/>
            <person name="Schuelke M."/>
            <person name="Judkewitz B."/>
        </authorList>
    </citation>
    <scope>NUCLEOTIDE SEQUENCE [LARGE SCALE GENOMIC DNA]</scope>
    <source>
        <strain evidence="1 2">Bolton</strain>
    </source>
</reference>
<evidence type="ECO:0000313" key="1">
    <source>
        <dbReference type="EMBL" id="TRY82232.1"/>
    </source>
</evidence>
<dbReference type="EMBL" id="SRMA01026568">
    <property type="protein sequence ID" value="TRY82232.1"/>
    <property type="molecule type" value="Genomic_DNA"/>
</dbReference>
<dbReference type="Proteomes" id="UP000316079">
    <property type="component" value="Unassembled WGS sequence"/>
</dbReference>
<accession>A0A553PX25</accession>
<protein>
    <submittedName>
        <fullName evidence="1">Uncharacterized protein</fullName>
    </submittedName>
</protein>
<evidence type="ECO:0000313" key="2">
    <source>
        <dbReference type="Proteomes" id="UP000316079"/>
    </source>
</evidence>
<keyword evidence="2" id="KW-1185">Reference proteome</keyword>
<comment type="caution">
    <text evidence="1">The sequence shown here is derived from an EMBL/GenBank/DDBJ whole genome shotgun (WGS) entry which is preliminary data.</text>
</comment>
<organism evidence="1 2">
    <name type="scientific">Danionella cerebrum</name>
    <dbReference type="NCBI Taxonomy" id="2873325"/>
    <lineage>
        <taxon>Eukaryota</taxon>
        <taxon>Metazoa</taxon>
        <taxon>Chordata</taxon>
        <taxon>Craniata</taxon>
        <taxon>Vertebrata</taxon>
        <taxon>Euteleostomi</taxon>
        <taxon>Actinopterygii</taxon>
        <taxon>Neopterygii</taxon>
        <taxon>Teleostei</taxon>
        <taxon>Ostariophysi</taxon>
        <taxon>Cypriniformes</taxon>
        <taxon>Danionidae</taxon>
        <taxon>Danioninae</taxon>
        <taxon>Danionella</taxon>
    </lineage>
</organism>
<name>A0A553PX25_9TELE</name>
<proteinExistence type="predicted"/>
<sequence>MMSSMLPSTTQVSRIREQLYKQQWTMTVIIQM</sequence>
<dbReference type="AlphaFoldDB" id="A0A553PX25"/>
<gene>
    <name evidence="1" type="ORF">DNTS_020907</name>
</gene>